<evidence type="ECO:0000313" key="2">
    <source>
        <dbReference type="EMBL" id="KAE9016681.1"/>
    </source>
</evidence>
<dbReference type="AlphaFoldDB" id="A0A6A3LB81"/>
<dbReference type="Proteomes" id="UP000429607">
    <property type="component" value="Unassembled WGS sequence"/>
</dbReference>
<reference evidence="3 4" key="1">
    <citation type="submission" date="2018-09" db="EMBL/GenBank/DDBJ databases">
        <title>Genomic investigation of the strawberry pathogen Phytophthora fragariae indicates pathogenicity is determined by transcriptional variation in three key races.</title>
        <authorList>
            <person name="Adams T.M."/>
            <person name="Armitage A.D."/>
            <person name="Sobczyk M.K."/>
            <person name="Bates H.J."/>
            <person name="Dunwell J.M."/>
            <person name="Nellist C.F."/>
            <person name="Harrison R.J."/>
        </authorList>
    </citation>
    <scope>NUCLEOTIDE SEQUENCE [LARGE SCALE GENOMIC DNA]</scope>
    <source>
        <strain evidence="2 3">SCRP249</strain>
        <strain evidence="1 4">SCRP324</strain>
    </source>
</reference>
<evidence type="ECO:0000313" key="1">
    <source>
        <dbReference type="EMBL" id="KAE9011603.1"/>
    </source>
</evidence>
<proteinExistence type="predicted"/>
<comment type="caution">
    <text evidence="2">The sequence shown here is derived from an EMBL/GenBank/DDBJ whole genome shotgun (WGS) entry which is preliminary data.</text>
</comment>
<dbReference type="OrthoDB" id="10276103at2759"/>
<evidence type="ECO:0000313" key="4">
    <source>
        <dbReference type="Proteomes" id="UP000435112"/>
    </source>
</evidence>
<evidence type="ECO:0000313" key="3">
    <source>
        <dbReference type="Proteomes" id="UP000429607"/>
    </source>
</evidence>
<dbReference type="Proteomes" id="UP000435112">
    <property type="component" value="Unassembled WGS sequence"/>
</dbReference>
<protein>
    <submittedName>
        <fullName evidence="2">Uncharacterized protein</fullName>
    </submittedName>
</protein>
<name>A0A6A3LB81_9STRA</name>
<sequence length="50" mass="4916">MTLGSKVSLTCALPACVGCSSLDAHVRCPLQASDASLAPMASLVLSNGAP</sequence>
<dbReference type="EMBL" id="QXFV01001054">
    <property type="protein sequence ID" value="KAE9016681.1"/>
    <property type="molecule type" value="Genomic_DNA"/>
</dbReference>
<organism evidence="2 3">
    <name type="scientific">Phytophthora rubi</name>
    <dbReference type="NCBI Taxonomy" id="129364"/>
    <lineage>
        <taxon>Eukaryota</taxon>
        <taxon>Sar</taxon>
        <taxon>Stramenopiles</taxon>
        <taxon>Oomycota</taxon>
        <taxon>Peronosporomycetes</taxon>
        <taxon>Peronosporales</taxon>
        <taxon>Peronosporaceae</taxon>
        <taxon>Phytophthora</taxon>
    </lineage>
</organism>
<dbReference type="EMBL" id="QXFU01001071">
    <property type="protein sequence ID" value="KAE9011603.1"/>
    <property type="molecule type" value="Genomic_DNA"/>
</dbReference>
<gene>
    <name evidence="2" type="ORF">PR001_g14590</name>
    <name evidence="1" type="ORF">PR002_g15031</name>
</gene>
<accession>A0A6A3LB81</accession>